<evidence type="ECO:0000256" key="2">
    <source>
        <dbReference type="ARBA" id="ARBA00004174"/>
    </source>
</evidence>
<organism evidence="16 17">
    <name type="scientific">Cloeon dipterum</name>
    <dbReference type="NCBI Taxonomy" id="197152"/>
    <lineage>
        <taxon>Eukaryota</taxon>
        <taxon>Metazoa</taxon>
        <taxon>Ecdysozoa</taxon>
        <taxon>Arthropoda</taxon>
        <taxon>Hexapoda</taxon>
        <taxon>Insecta</taxon>
        <taxon>Pterygota</taxon>
        <taxon>Palaeoptera</taxon>
        <taxon>Ephemeroptera</taxon>
        <taxon>Pisciforma</taxon>
        <taxon>Baetidae</taxon>
        <taxon>Cloeon</taxon>
    </lineage>
</organism>
<comment type="subcellular location">
    <subcellularLocation>
        <location evidence="3">Endoplasmic reticulum membrane</location>
        <topology evidence="3">Peripheral membrane protein</topology>
    </subcellularLocation>
    <subcellularLocation>
        <location evidence="2">Microsome membrane</location>
        <topology evidence="2">Peripheral membrane protein</topology>
    </subcellularLocation>
</comment>
<evidence type="ECO:0000256" key="9">
    <source>
        <dbReference type="ARBA" id="ARBA00023002"/>
    </source>
</evidence>
<dbReference type="PRINTS" id="PR00385">
    <property type="entry name" value="P450"/>
</dbReference>
<sequence length="499" mass="57297">MIAVFFLVILFFSAWYLLTKKAHEVDKVPGPPTLPLIGNSLSFATSREEAYKKMMQLTKTYYPLMRTWMGPNPVIHPLDPRTVEVILTSSQHITKSLEYGFISDWLGTGLLTSTGSKWHSRRKLLTPAFHFKILEQFVPVFAENTAILVEILKKKIKSNNSAPVNIVPLVTHCALDIICETAMGTSVHAQTDSESEYVSAMYEITDLIVYRMLRPWLHPDFIHDMTPTGRNFKRCLKTLHGFTNNVIQERKEEFRRRKASGEPTHDGDDIGMKKRTAFLDLLLEMSEGKGEFSDEDIREEVDTFMFEGHDTTAMAMSWGLYYLGCNPDVQQKCVEELEEIFGDDNRAPTYTDLSQMKYLERVIKETLRLRPSVFMIGRQVTTDLKFDGFSFPKGTGIYLHIISIHQNPKLYPNPEKFDPDRFLPENALGRHPYAYIPFSAGPRNCIGQKFAMLEQKSLLSTLLRNFKLKTAYPEKSSEYIPDLILRPKNGIEIELTLRK</sequence>
<keyword evidence="10 13" id="KW-0408">Iron</keyword>
<gene>
    <name evidence="16" type="ORF">CLODIP_2_CD14117</name>
</gene>
<keyword evidence="9 14" id="KW-0560">Oxidoreductase</keyword>
<evidence type="ECO:0000256" key="4">
    <source>
        <dbReference type="ARBA" id="ARBA00010617"/>
    </source>
</evidence>
<keyword evidence="7" id="KW-0256">Endoplasmic reticulum</keyword>
<dbReference type="InterPro" id="IPR017972">
    <property type="entry name" value="Cyt_P450_CS"/>
</dbReference>
<protein>
    <recommendedName>
        <fullName evidence="18">Cytochrome P450</fullName>
    </recommendedName>
</protein>
<feature type="signal peptide" evidence="15">
    <location>
        <begin position="1"/>
        <end position="22"/>
    </location>
</feature>
<dbReference type="GO" id="GO:0004497">
    <property type="term" value="F:monooxygenase activity"/>
    <property type="evidence" value="ECO:0007669"/>
    <property type="project" value="UniProtKB-KW"/>
</dbReference>
<keyword evidence="6 13" id="KW-0479">Metal-binding</keyword>
<dbReference type="Proteomes" id="UP000494165">
    <property type="component" value="Unassembled WGS sequence"/>
</dbReference>
<dbReference type="PANTHER" id="PTHR24291:SF189">
    <property type="entry name" value="CYTOCHROME P450 4C3-RELATED"/>
    <property type="match status" value="1"/>
</dbReference>
<keyword evidence="11 14" id="KW-0503">Monooxygenase</keyword>
<dbReference type="InterPro" id="IPR036396">
    <property type="entry name" value="Cyt_P450_sf"/>
</dbReference>
<comment type="similarity">
    <text evidence="4 14">Belongs to the cytochrome P450 family.</text>
</comment>
<evidence type="ECO:0000256" key="7">
    <source>
        <dbReference type="ARBA" id="ARBA00022824"/>
    </source>
</evidence>
<feature type="chain" id="PRO_5035781173" description="Cytochrome P450" evidence="15">
    <location>
        <begin position="23"/>
        <end position="499"/>
    </location>
</feature>
<evidence type="ECO:0000256" key="11">
    <source>
        <dbReference type="ARBA" id="ARBA00023033"/>
    </source>
</evidence>
<dbReference type="PROSITE" id="PS00086">
    <property type="entry name" value="CYTOCHROME_P450"/>
    <property type="match status" value="1"/>
</dbReference>
<evidence type="ECO:0000256" key="1">
    <source>
        <dbReference type="ARBA" id="ARBA00001971"/>
    </source>
</evidence>
<comment type="cofactor">
    <cofactor evidence="1 13">
        <name>heme</name>
        <dbReference type="ChEBI" id="CHEBI:30413"/>
    </cofactor>
</comment>
<proteinExistence type="inferred from homology"/>
<evidence type="ECO:0000256" key="12">
    <source>
        <dbReference type="ARBA" id="ARBA00023136"/>
    </source>
</evidence>
<evidence type="ECO:0000256" key="13">
    <source>
        <dbReference type="PIRSR" id="PIRSR602401-1"/>
    </source>
</evidence>
<keyword evidence="8" id="KW-0492">Microsome</keyword>
<keyword evidence="12" id="KW-0472">Membrane</keyword>
<evidence type="ECO:0000256" key="6">
    <source>
        <dbReference type="ARBA" id="ARBA00022723"/>
    </source>
</evidence>
<dbReference type="GO" id="GO:0005506">
    <property type="term" value="F:iron ion binding"/>
    <property type="evidence" value="ECO:0007669"/>
    <property type="project" value="InterPro"/>
</dbReference>
<evidence type="ECO:0000256" key="3">
    <source>
        <dbReference type="ARBA" id="ARBA00004406"/>
    </source>
</evidence>
<dbReference type="SUPFAM" id="SSF48264">
    <property type="entry name" value="Cytochrome P450"/>
    <property type="match status" value="1"/>
</dbReference>
<dbReference type="Pfam" id="PF00067">
    <property type="entry name" value="p450"/>
    <property type="match status" value="1"/>
</dbReference>
<evidence type="ECO:0000313" key="16">
    <source>
        <dbReference type="EMBL" id="CAB3369782.1"/>
    </source>
</evidence>
<dbReference type="GO" id="GO:0005789">
    <property type="term" value="C:endoplasmic reticulum membrane"/>
    <property type="evidence" value="ECO:0007669"/>
    <property type="project" value="UniProtKB-SubCell"/>
</dbReference>
<reference evidence="16 17" key="1">
    <citation type="submission" date="2020-04" db="EMBL/GenBank/DDBJ databases">
        <authorList>
            <person name="Alioto T."/>
            <person name="Alioto T."/>
            <person name="Gomez Garrido J."/>
        </authorList>
    </citation>
    <scope>NUCLEOTIDE SEQUENCE [LARGE SCALE GENOMIC DNA]</scope>
</reference>
<evidence type="ECO:0000256" key="15">
    <source>
        <dbReference type="SAM" id="SignalP"/>
    </source>
</evidence>
<evidence type="ECO:0000256" key="14">
    <source>
        <dbReference type="RuleBase" id="RU000461"/>
    </source>
</evidence>
<dbReference type="EMBL" id="CADEPI010000048">
    <property type="protein sequence ID" value="CAB3369782.1"/>
    <property type="molecule type" value="Genomic_DNA"/>
</dbReference>
<comment type="caution">
    <text evidence="16">The sequence shown here is derived from an EMBL/GenBank/DDBJ whole genome shotgun (WGS) entry which is preliminary data.</text>
</comment>
<dbReference type="FunFam" id="1.10.630.10:FF:000182">
    <property type="entry name" value="Cytochrome P450 3A4"/>
    <property type="match status" value="1"/>
</dbReference>
<name>A0A8S1CK58_9INSE</name>
<keyword evidence="17" id="KW-1185">Reference proteome</keyword>
<dbReference type="InterPro" id="IPR002401">
    <property type="entry name" value="Cyt_P450_E_grp-I"/>
</dbReference>
<dbReference type="InterPro" id="IPR001128">
    <property type="entry name" value="Cyt_P450"/>
</dbReference>
<accession>A0A8S1CK58</accession>
<dbReference type="PANTHER" id="PTHR24291">
    <property type="entry name" value="CYTOCHROME P450 FAMILY 4"/>
    <property type="match status" value="1"/>
</dbReference>
<dbReference type="GO" id="GO:0020037">
    <property type="term" value="F:heme binding"/>
    <property type="evidence" value="ECO:0007669"/>
    <property type="project" value="InterPro"/>
</dbReference>
<dbReference type="OrthoDB" id="1470350at2759"/>
<evidence type="ECO:0000256" key="8">
    <source>
        <dbReference type="ARBA" id="ARBA00022848"/>
    </source>
</evidence>
<dbReference type="GO" id="GO:0016705">
    <property type="term" value="F:oxidoreductase activity, acting on paired donors, with incorporation or reduction of molecular oxygen"/>
    <property type="evidence" value="ECO:0007669"/>
    <property type="project" value="InterPro"/>
</dbReference>
<keyword evidence="5 13" id="KW-0349">Heme</keyword>
<dbReference type="AlphaFoldDB" id="A0A8S1CK58"/>
<dbReference type="PRINTS" id="PR00463">
    <property type="entry name" value="EP450I"/>
</dbReference>
<keyword evidence="15" id="KW-0732">Signal</keyword>
<evidence type="ECO:0000313" key="17">
    <source>
        <dbReference type="Proteomes" id="UP000494165"/>
    </source>
</evidence>
<evidence type="ECO:0000256" key="5">
    <source>
        <dbReference type="ARBA" id="ARBA00022617"/>
    </source>
</evidence>
<evidence type="ECO:0000256" key="10">
    <source>
        <dbReference type="ARBA" id="ARBA00023004"/>
    </source>
</evidence>
<feature type="binding site" description="axial binding residue" evidence="13">
    <location>
        <position position="445"/>
    </location>
    <ligand>
        <name>heme</name>
        <dbReference type="ChEBI" id="CHEBI:30413"/>
    </ligand>
    <ligandPart>
        <name>Fe</name>
        <dbReference type="ChEBI" id="CHEBI:18248"/>
    </ligandPart>
</feature>
<dbReference type="Gene3D" id="1.10.630.10">
    <property type="entry name" value="Cytochrome P450"/>
    <property type="match status" value="1"/>
</dbReference>
<evidence type="ECO:0008006" key="18">
    <source>
        <dbReference type="Google" id="ProtNLM"/>
    </source>
</evidence>
<dbReference type="InterPro" id="IPR050196">
    <property type="entry name" value="Cytochrome_P450_Monoox"/>
</dbReference>